<dbReference type="EMBL" id="CP065856">
    <property type="protein sequence ID" value="QPV61757.1"/>
    <property type="molecule type" value="Genomic_DNA"/>
</dbReference>
<dbReference type="NCBIfam" id="NF004846">
    <property type="entry name" value="PRK06197.1"/>
    <property type="match status" value="1"/>
</dbReference>
<organism evidence="2 3">
    <name type="scientific">Halosimplex litoreum</name>
    <dbReference type="NCBI Taxonomy" id="1198301"/>
    <lineage>
        <taxon>Archaea</taxon>
        <taxon>Methanobacteriati</taxon>
        <taxon>Methanobacteriota</taxon>
        <taxon>Stenosarchaea group</taxon>
        <taxon>Halobacteria</taxon>
        <taxon>Halobacteriales</taxon>
        <taxon>Haloarculaceae</taxon>
        <taxon>Halosimplex</taxon>
    </lineage>
</organism>
<evidence type="ECO:0000313" key="2">
    <source>
        <dbReference type="EMBL" id="QPV61757.1"/>
    </source>
</evidence>
<dbReference type="Gene3D" id="3.40.50.720">
    <property type="entry name" value="NAD(P)-binding Rossmann-like Domain"/>
    <property type="match status" value="1"/>
</dbReference>
<evidence type="ECO:0000313" key="3">
    <source>
        <dbReference type="Proteomes" id="UP000595001"/>
    </source>
</evidence>
<proteinExistence type="predicted"/>
<keyword evidence="1" id="KW-0560">Oxidoreductase</keyword>
<evidence type="ECO:0000256" key="1">
    <source>
        <dbReference type="ARBA" id="ARBA00023002"/>
    </source>
</evidence>
<dbReference type="OrthoDB" id="10454at2157"/>
<dbReference type="InterPro" id="IPR036291">
    <property type="entry name" value="NAD(P)-bd_dom_sf"/>
</dbReference>
<keyword evidence="3" id="KW-1185">Reference proteome</keyword>
<dbReference type="AlphaFoldDB" id="A0A7T3FW27"/>
<dbReference type="PANTHER" id="PTHR43157:SF31">
    <property type="entry name" value="PHOSPHATIDYLINOSITOL-GLYCAN BIOSYNTHESIS CLASS F PROTEIN"/>
    <property type="match status" value="1"/>
</dbReference>
<dbReference type="InterPro" id="IPR002347">
    <property type="entry name" value="SDR_fam"/>
</dbReference>
<protein>
    <submittedName>
        <fullName evidence="2">SDR family oxidoreductase</fullName>
    </submittedName>
</protein>
<dbReference type="NCBIfam" id="NF004513">
    <property type="entry name" value="PRK05854.1"/>
    <property type="match status" value="1"/>
</dbReference>
<dbReference type="SUPFAM" id="SSF51735">
    <property type="entry name" value="NAD(P)-binding Rossmann-fold domains"/>
    <property type="match status" value="1"/>
</dbReference>
<dbReference type="Pfam" id="PF00106">
    <property type="entry name" value="adh_short"/>
    <property type="match status" value="1"/>
</dbReference>
<name>A0A7T3FW27_9EURY</name>
<dbReference type="CDD" id="cd05327">
    <property type="entry name" value="retinol-DH_like_SDR_c_like"/>
    <property type="match status" value="1"/>
</dbReference>
<dbReference type="KEGG" id="hlt:I7X12_13470"/>
<gene>
    <name evidence="2" type="ORF">I7X12_13470</name>
</gene>
<accession>A0A7T3FW27</accession>
<sequence length="334" mass="35375">MTNWTAADVPDLSGQTIVVTGANSGLGFEATRAFVRNGATVVMACRSTDRGERAAAEIRQREGFPAEEAVLDVRECDLGDLASVESFADDLLADYEGIHVLCNNAGVMAIPRSETADGFETQFGVNHLGHFALTGHLVERIVATPGETRIVTHSSGAHQGGEIDFDDLHHEDSYGKWEAYGQSKLANLLFAYELQRRLSAAGVEDTVSAACHPGYAATSLQSRGPKEEGSTVKLYAMRAANAVLGQSAEMGALPLLYAATAPGVDGGSYIGPGGLFDMRGHPEPQRSNDRSYDEGLADRLWTVSEELTGVTYDFEALVPEATDDASDGAASAAD</sequence>
<dbReference type="GeneID" id="60589521"/>
<dbReference type="GO" id="GO:0016491">
    <property type="term" value="F:oxidoreductase activity"/>
    <property type="evidence" value="ECO:0007669"/>
    <property type="project" value="UniProtKB-KW"/>
</dbReference>
<reference evidence="2 3" key="1">
    <citation type="submission" date="2020-12" db="EMBL/GenBank/DDBJ databases">
        <title>Halosimplex halophilum sp. nov. and Halosimplex salinum sp. nov., two new members of the genus Halosimplex.</title>
        <authorList>
            <person name="Cui H.L."/>
        </authorList>
    </citation>
    <scope>NUCLEOTIDE SEQUENCE [LARGE SCALE GENOMIC DNA]</scope>
    <source>
        <strain evidence="2 3">YGH94</strain>
    </source>
</reference>
<dbReference type="Proteomes" id="UP000595001">
    <property type="component" value="Chromosome"/>
</dbReference>
<dbReference type="RefSeq" id="WP_198060582.1">
    <property type="nucleotide sequence ID" value="NZ_CP065856.1"/>
</dbReference>
<dbReference type="PANTHER" id="PTHR43157">
    <property type="entry name" value="PHOSPHATIDYLINOSITOL-GLYCAN BIOSYNTHESIS CLASS F PROTEIN-RELATED"/>
    <property type="match status" value="1"/>
</dbReference>